<name>A0A0F9CLP5_9ZZZZ</name>
<evidence type="ECO:0000313" key="1">
    <source>
        <dbReference type="EMBL" id="KKL06606.1"/>
    </source>
</evidence>
<accession>A0A0F9CLP5</accession>
<dbReference type="EMBL" id="LAZR01043638">
    <property type="protein sequence ID" value="KKL06606.1"/>
    <property type="molecule type" value="Genomic_DNA"/>
</dbReference>
<proteinExistence type="predicted"/>
<reference evidence="1" key="1">
    <citation type="journal article" date="2015" name="Nature">
        <title>Complex archaea that bridge the gap between prokaryotes and eukaryotes.</title>
        <authorList>
            <person name="Spang A."/>
            <person name="Saw J.H."/>
            <person name="Jorgensen S.L."/>
            <person name="Zaremba-Niedzwiedzka K."/>
            <person name="Martijn J."/>
            <person name="Lind A.E."/>
            <person name="van Eijk R."/>
            <person name="Schleper C."/>
            <person name="Guy L."/>
            <person name="Ettema T.J."/>
        </authorList>
    </citation>
    <scope>NUCLEOTIDE SEQUENCE</scope>
</reference>
<gene>
    <name evidence="1" type="ORF">LCGC14_2594370</name>
</gene>
<dbReference type="AlphaFoldDB" id="A0A0F9CLP5"/>
<sequence>MSKQKELFQEDVEGTLDLLKKKISKEQGTLDRHIIKKSALIKSMEEERKLLETLYTILPERQPKLIKSVNEEEK</sequence>
<comment type="caution">
    <text evidence="1">The sequence shown here is derived from an EMBL/GenBank/DDBJ whole genome shotgun (WGS) entry which is preliminary data.</text>
</comment>
<protein>
    <submittedName>
        <fullName evidence="1">Uncharacterized protein</fullName>
    </submittedName>
</protein>
<organism evidence="1">
    <name type="scientific">marine sediment metagenome</name>
    <dbReference type="NCBI Taxonomy" id="412755"/>
    <lineage>
        <taxon>unclassified sequences</taxon>
        <taxon>metagenomes</taxon>
        <taxon>ecological metagenomes</taxon>
    </lineage>
</organism>